<dbReference type="EMBL" id="AP018449">
    <property type="protein sequence ID" value="BBB89791.1"/>
    <property type="molecule type" value="Genomic_DNA"/>
</dbReference>
<dbReference type="KEGG" id="mana:MAMMFC1_00425"/>
<name>A0A348AFE3_9FIRM</name>
<protein>
    <submittedName>
        <fullName evidence="1">Uncharacterized protein</fullName>
    </submittedName>
</protein>
<keyword evidence="2" id="KW-1185">Reference proteome</keyword>
<accession>A0A348AFE3</accession>
<sequence>MKIRADFVTNSSSVSFLLTLKKNMAEQMIEQAGPSGKSRLIQFLLEKLEREGETITINNEPVHSLVVTTRPKEIKEVLAEYFQDGGMFYHWQMPDVRQMDFSQYTDEQLWAIVCSLLHKGKIGDLQVIGATPVSGKQRVY</sequence>
<organism evidence="1 2">
    <name type="scientific">Methylomusa anaerophila</name>
    <dbReference type="NCBI Taxonomy" id="1930071"/>
    <lineage>
        <taxon>Bacteria</taxon>
        <taxon>Bacillati</taxon>
        <taxon>Bacillota</taxon>
        <taxon>Negativicutes</taxon>
        <taxon>Selenomonadales</taxon>
        <taxon>Sporomusaceae</taxon>
        <taxon>Methylomusa</taxon>
    </lineage>
</organism>
<gene>
    <name evidence="1" type="ORF">MAMMFC1_00425</name>
</gene>
<dbReference type="Proteomes" id="UP000276437">
    <property type="component" value="Chromosome"/>
</dbReference>
<reference evidence="1 2" key="1">
    <citation type="journal article" date="2018" name="Int. J. Syst. Evol. Microbiol.">
        <title>Methylomusa anaerophila gen. nov., sp. nov., an anaerobic methanol-utilizing bacterium isolated from a microbial fuel cell.</title>
        <authorList>
            <person name="Amano N."/>
            <person name="Yamamuro A."/>
            <person name="Miyahara M."/>
            <person name="Kouzuma A."/>
            <person name="Abe T."/>
            <person name="Watanabe K."/>
        </authorList>
    </citation>
    <scope>NUCLEOTIDE SEQUENCE [LARGE SCALE GENOMIC DNA]</scope>
    <source>
        <strain evidence="1 2">MMFC1</strain>
    </source>
</reference>
<dbReference type="RefSeq" id="WP_126306055.1">
    <property type="nucleotide sequence ID" value="NZ_AP018449.1"/>
</dbReference>
<dbReference type="AlphaFoldDB" id="A0A348AFE3"/>
<evidence type="ECO:0000313" key="1">
    <source>
        <dbReference type="EMBL" id="BBB89791.1"/>
    </source>
</evidence>
<dbReference type="OrthoDB" id="1129530at2"/>
<proteinExistence type="predicted"/>
<evidence type="ECO:0000313" key="2">
    <source>
        <dbReference type="Proteomes" id="UP000276437"/>
    </source>
</evidence>